<dbReference type="EMBL" id="JAEMUH010000001">
    <property type="protein sequence ID" value="MBJ7549171.1"/>
    <property type="molecule type" value="Genomic_DNA"/>
</dbReference>
<accession>A0ABS0Z847</accession>
<keyword evidence="3" id="KW-0663">Pyridoxal phosphate</keyword>
<evidence type="ECO:0000256" key="5">
    <source>
        <dbReference type="ARBA" id="ARBA00037974"/>
    </source>
</evidence>
<comment type="similarity">
    <text evidence="5">Belongs to the class-II pyridoxal-phosphate-dependent aminotransferase family. MalY/PatB cystathionine beta-lyase subfamily.</text>
</comment>
<organism evidence="7 8">
    <name type="scientific">Marinomonas ostreistagni</name>
    <dbReference type="NCBI Taxonomy" id="359209"/>
    <lineage>
        <taxon>Bacteria</taxon>
        <taxon>Pseudomonadati</taxon>
        <taxon>Pseudomonadota</taxon>
        <taxon>Gammaproteobacteria</taxon>
        <taxon>Oceanospirillales</taxon>
        <taxon>Oceanospirillaceae</taxon>
        <taxon>Marinomonas</taxon>
    </lineage>
</organism>
<dbReference type="InterPro" id="IPR027619">
    <property type="entry name" value="C-S_lyase_PatB-like"/>
</dbReference>
<keyword evidence="4 7" id="KW-0456">Lyase</keyword>
<dbReference type="InterPro" id="IPR015421">
    <property type="entry name" value="PyrdxlP-dep_Trfase_major"/>
</dbReference>
<dbReference type="Gene3D" id="3.90.1150.10">
    <property type="entry name" value="Aspartate Aminotransferase, domain 1"/>
    <property type="match status" value="1"/>
</dbReference>
<dbReference type="InterPro" id="IPR004839">
    <property type="entry name" value="Aminotransferase_I/II_large"/>
</dbReference>
<dbReference type="InterPro" id="IPR051798">
    <property type="entry name" value="Class-II_PLP-Dep_Aminotrans"/>
</dbReference>
<dbReference type="PANTHER" id="PTHR43525">
    <property type="entry name" value="PROTEIN MALY"/>
    <property type="match status" value="1"/>
</dbReference>
<comment type="cofactor">
    <cofactor evidence="1">
        <name>pyridoxal 5'-phosphate</name>
        <dbReference type="ChEBI" id="CHEBI:597326"/>
    </cofactor>
</comment>
<dbReference type="SUPFAM" id="SSF53383">
    <property type="entry name" value="PLP-dependent transferases"/>
    <property type="match status" value="1"/>
</dbReference>
<proteinExistence type="inferred from homology"/>
<dbReference type="Proteomes" id="UP000598488">
    <property type="component" value="Unassembled WGS sequence"/>
</dbReference>
<keyword evidence="8" id="KW-1185">Reference proteome</keyword>
<evidence type="ECO:0000256" key="2">
    <source>
        <dbReference type="ARBA" id="ARBA00012224"/>
    </source>
</evidence>
<dbReference type="GO" id="GO:0016829">
    <property type="term" value="F:lyase activity"/>
    <property type="evidence" value="ECO:0007669"/>
    <property type="project" value="UniProtKB-KW"/>
</dbReference>
<protein>
    <recommendedName>
        <fullName evidence="2">cysteine-S-conjugate beta-lyase</fullName>
        <ecNumber evidence="2">4.4.1.13</ecNumber>
    </recommendedName>
</protein>
<comment type="caution">
    <text evidence="7">The sequence shown here is derived from an EMBL/GenBank/DDBJ whole genome shotgun (WGS) entry which is preliminary data.</text>
</comment>
<dbReference type="InterPro" id="IPR015424">
    <property type="entry name" value="PyrdxlP-dep_Trfase"/>
</dbReference>
<evidence type="ECO:0000256" key="4">
    <source>
        <dbReference type="ARBA" id="ARBA00023239"/>
    </source>
</evidence>
<dbReference type="CDD" id="cd00609">
    <property type="entry name" value="AAT_like"/>
    <property type="match status" value="1"/>
</dbReference>
<dbReference type="RefSeq" id="WP_199460061.1">
    <property type="nucleotide sequence ID" value="NZ_JAEMUH010000001.1"/>
</dbReference>
<sequence length="381" mass="42784">MSQASDFDKIIDRSHQNSDKWGKYSGDVIPMWVADMDFDSPQCIKDALTQRVEEGVFGYTYASKSLVNSIQGHCQARYDWMPSAAHFVHLPGLVCALHLAVRALSEAQDRIIVPSPVYYHLTKAPEMSDRKLDRIPFVLKGNRWSVDLKSFEYSCKKADAKMILLCNPHNPGATVYSKEELLAIHDIAQRYDLLVISDEIHCDLILTSAQHIPFASLNDDASQRTITLMAPSKTFNIAGLGYAFAVIANTKLRQRFNQAREALIPAPNLLALVAAEAAYRDGQAWHESLLDYLRGNLCFIKERIANTKIRMAEHQATYLAWLDVREYHLENPHDFFVKAGVGISDGEGFGAAGFIRLNFGCSRTQLEQAMNRILIALESMS</sequence>
<evidence type="ECO:0000313" key="7">
    <source>
        <dbReference type="EMBL" id="MBJ7549171.1"/>
    </source>
</evidence>
<name>A0ABS0Z847_9GAMM</name>
<gene>
    <name evidence="7" type="ORF">JHD44_00615</name>
</gene>
<dbReference type="Gene3D" id="3.40.640.10">
    <property type="entry name" value="Type I PLP-dependent aspartate aminotransferase-like (Major domain)"/>
    <property type="match status" value="1"/>
</dbReference>
<feature type="domain" description="Aminotransferase class I/classII large" evidence="6">
    <location>
        <begin position="86"/>
        <end position="373"/>
    </location>
</feature>
<dbReference type="InterPro" id="IPR015422">
    <property type="entry name" value="PyrdxlP-dep_Trfase_small"/>
</dbReference>
<evidence type="ECO:0000256" key="1">
    <source>
        <dbReference type="ARBA" id="ARBA00001933"/>
    </source>
</evidence>
<evidence type="ECO:0000256" key="3">
    <source>
        <dbReference type="ARBA" id="ARBA00022898"/>
    </source>
</evidence>
<evidence type="ECO:0000259" key="6">
    <source>
        <dbReference type="Pfam" id="PF00155"/>
    </source>
</evidence>
<dbReference type="PANTHER" id="PTHR43525:SF1">
    <property type="entry name" value="PROTEIN MALY"/>
    <property type="match status" value="1"/>
</dbReference>
<dbReference type="EC" id="4.4.1.13" evidence="2"/>
<reference evidence="7 8" key="1">
    <citation type="submission" date="2020-12" db="EMBL/GenBank/DDBJ databases">
        <title>Comparative genome analysis of fungal antagonists Marinomonas ostreistagni 398 and M. spartinae 468.</title>
        <authorList>
            <person name="Fields J.L."/>
            <person name="Mavrodi O.V."/>
            <person name="Biber P.D."/>
            <person name="Indest K.J."/>
            <person name="Mavrodi D.V."/>
        </authorList>
    </citation>
    <scope>NUCLEOTIDE SEQUENCE [LARGE SCALE GENOMIC DNA]</scope>
    <source>
        <strain evidence="7 8">USM7</strain>
    </source>
</reference>
<evidence type="ECO:0000313" key="8">
    <source>
        <dbReference type="Proteomes" id="UP000598488"/>
    </source>
</evidence>
<dbReference type="NCBIfam" id="TIGR04350">
    <property type="entry name" value="C_S_lyase_PatB"/>
    <property type="match status" value="1"/>
</dbReference>
<dbReference type="Pfam" id="PF00155">
    <property type="entry name" value="Aminotran_1_2"/>
    <property type="match status" value="1"/>
</dbReference>